<comment type="caution">
    <text evidence="1">The sequence shown here is derived from an EMBL/GenBank/DDBJ whole genome shotgun (WGS) entry which is preliminary data.</text>
</comment>
<evidence type="ECO:0000313" key="1">
    <source>
        <dbReference type="EMBL" id="KAF2732218.1"/>
    </source>
</evidence>
<accession>A0A9P4QVT7</accession>
<dbReference type="EMBL" id="ML996181">
    <property type="protein sequence ID" value="KAF2732218.1"/>
    <property type="molecule type" value="Genomic_DNA"/>
</dbReference>
<dbReference type="Proteomes" id="UP000799444">
    <property type="component" value="Unassembled WGS sequence"/>
</dbReference>
<proteinExistence type="predicted"/>
<dbReference type="Pfam" id="PF26639">
    <property type="entry name" value="Het-6_barrel"/>
    <property type="match status" value="1"/>
</dbReference>
<reference evidence="1" key="1">
    <citation type="journal article" date="2020" name="Stud. Mycol.">
        <title>101 Dothideomycetes genomes: a test case for predicting lifestyles and emergence of pathogens.</title>
        <authorList>
            <person name="Haridas S."/>
            <person name="Albert R."/>
            <person name="Binder M."/>
            <person name="Bloem J."/>
            <person name="Labutti K."/>
            <person name="Salamov A."/>
            <person name="Andreopoulos B."/>
            <person name="Baker S."/>
            <person name="Barry K."/>
            <person name="Bills G."/>
            <person name="Bluhm B."/>
            <person name="Cannon C."/>
            <person name="Castanera R."/>
            <person name="Culley D."/>
            <person name="Daum C."/>
            <person name="Ezra D."/>
            <person name="Gonzalez J."/>
            <person name="Henrissat B."/>
            <person name="Kuo A."/>
            <person name="Liang C."/>
            <person name="Lipzen A."/>
            <person name="Lutzoni F."/>
            <person name="Magnuson J."/>
            <person name="Mondo S."/>
            <person name="Nolan M."/>
            <person name="Ohm R."/>
            <person name="Pangilinan J."/>
            <person name="Park H.-J."/>
            <person name="Ramirez L."/>
            <person name="Alfaro M."/>
            <person name="Sun H."/>
            <person name="Tritt A."/>
            <person name="Yoshinaga Y."/>
            <person name="Zwiers L.-H."/>
            <person name="Turgeon B."/>
            <person name="Goodwin S."/>
            <person name="Spatafora J."/>
            <person name="Crous P."/>
            <person name="Grigoriev I."/>
        </authorList>
    </citation>
    <scope>NUCLEOTIDE SEQUENCE</scope>
    <source>
        <strain evidence="1">CBS 125425</strain>
    </source>
</reference>
<evidence type="ECO:0000313" key="2">
    <source>
        <dbReference type="Proteomes" id="UP000799444"/>
    </source>
</evidence>
<name>A0A9P4QVT7_9PLEO</name>
<sequence length="386" mass="42557">MSPPLHQITKLQDLVYARLGLAENPRGIKVDTTKSVAEVYADASQFLLVAGFLEPLVAFKPYRFQQQAHRDSLPSWAYDWTEKELDIVNRYNAAGGTSQRVSITRYCNGCSKRVLYMTCPCIGTVGNGYSKRVLSMTGLSIGTVVIVNHKFSDHVLDSGLRSKMIMTDTLQAVRETVSREQTQQIVAEIRGVYQHFGLEGPGADIESLFTYHTISFGRFWCWWTHWVASLINMMDNAEVRSSNMNSPPPITNIAELLFRELPRSGANFPTTSGTRSGLLRLLDYRRVLPISGGQVPEDAVVDLADSLFRSAWGMRPAVLDTARVGYVPEGTEEGDEVVIFHGVKAPLVLRSATGGTYTIVGPTHVCGAMQGQLMSAGLSCVTWSIV</sequence>
<dbReference type="PANTHER" id="PTHR24148">
    <property type="entry name" value="ANKYRIN REPEAT DOMAIN-CONTAINING PROTEIN 39 HOMOLOG-RELATED"/>
    <property type="match status" value="1"/>
</dbReference>
<dbReference type="PANTHER" id="PTHR24148:SF64">
    <property type="entry name" value="HETEROKARYON INCOMPATIBILITY DOMAIN-CONTAINING PROTEIN"/>
    <property type="match status" value="1"/>
</dbReference>
<dbReference type="AlphaFoldDB" id="A0A9P4QVT7"/>
<gene>
    <name evidence="1" type="ORF">EJ04DRAFT_566213</name>
</gene>
<organism evidence="1 2">
    <name type="scientific">Polyplosphaeria fusca</name>
    <dbReference type="NCBI Taxonomy" id="682080"/>
    <lineage>
        <taxon>Eukaryota</taxon>
        <taxon>Fungi</taxon>
        <taxon>Dikarya</taxon>
        <taxon>Ascomycota</taxon>
        <taxon>Pezizomycotina</taxon>
        <taxon>Dothideomycetes</taxon>
        <taxon>Pleosporomycetidae</taxon>
        <taxon>Pleosporales</taxon>
        <taxon>Tetraplosphaeriaceae</taxon>
        <taxon>Polyplosphaeria</taxon>
    </lineage>
</organism>
<keyword evidence="2" id="KW-1185">Reference proteome</keyword>
<dbReference type="OrthoDB" id="2157530at2759"/>
<protein>
    <submittedName>
        <fullName evidence="1">Uncharacterized protein</fullName>
    </submittedName>
</protein>
<dbReference type="InterPro" id="IPR052895">
    <property type="entry name" value="HetReg/Transcr_Mod"/>
</dbReference>